<evidence type="ECO:0000313" key="2">
    <source>
        <dbReference type="Proteomes" id="UP000654075"/>
    </source>
</evidence>
<evidence type="ECO:0000313" key="1">
    <source>
        <dbReference type="EMBL" id="CAE8615124.1"/>
    </source>
</evidence>
<dbReference type="Proteomes" id="UP000654075">
    <property type="component" value="Unassembled WGS sequence"/>
</dbReference>
<dbReference type="EMBL" id="CAJNNV010025566">
    <property type="protein sequence ID" value="CAE8615124.1"/>
    <property type="molecule type" value="Genomic_DNA"/>
</dbReference>
<sequence length="117" mass="12521">MSAGGYPKEAGTTTAEKGPLAEAKNLVKELEDLEDYYFGPDKGARVQKAFKSAVDCVDRVLAEPGNSRQQGLKSRAFYLKGRASSLAPGSEISAEAVLVVVYWNMQDVAQAIGLARP</sequence>
<gene>
    <name evidence="1" type="ORF">PGLA1383_LOCUS32840</name>
</gene>
<name>A0A813FRJ4_POLGL</name>
<protein>
    <submittedName>
        <fullName evidence="1">Uncharacterized protein</fullName>
    </submittedName>
</protein>
<proteinExistence type="predicted"/>
<keyword evidence="2" id="KW-1185">Reference proteome</keyword>
<dbReference type="AlphaFoldDB" id="A0A813FRJ4"/>
<reference evidence="1" key="1">
    <citation type="submission" date="2021-02" db="EMBL/GenBank/DDBJ databases">
        <authorList>
            <person name="Dougan E. K."/>
            <person name="Rhodes N."/>
            <person name="Thang M."/>
            <person name="Chan C."/>
        </authorList>
    </citation>
    <scope>NUCLEOTIDE SEQUENCE</scope>
</reference>
<dbReference type="OrthoDB" id="423589at2759"/>
<comment type="caution">
    <text evidence="1">The sequence shown here is derived from an EMBL/GenBank/DDBJ whole genome shotgun (WGS) entry which is preliminary data.</text>
</comment>
<organism evidence="1 2">
    <name type="scientific">Polarella glacialis</name>
    <name type="common">Dinoflagellate</name>
    <dbReference type="NCBI Taxonomy" id="89957"/>
    <lineage>
        <taxon>Eukaryota</taxon>
        <taxon>Sar</taxon>
        <taxon>Alveolata</taxon>
        <taxon>Dinophyceae</taxon>
        <taxon>Suessiales</taxon>
        <taxon>Suessiaceae</taxon>
        <taxon>Polarella</taxon>
    </lineage>
</organism>
<accession>A0A813FRJ4</accession>